<dbReference type="AlphaFoldDB" id="A0A484HA48"/>
<dbReference type="InterPro" id="IPR048254">
    <property type="entry name" value="CDP_ALCOHOL_P_TRANSF_CS"/>
</dbReference>
<feature type="transmembrane region" description="Helical" evidence="3">
    <location>
        <begin position="65"/>
        <end position="85"/>
    </location>
</feature>
<dbReference type="InterPro" id="IPR052539">
    <property type="entry name" value="MGD_biosynthesis_adapter"/>
</dbReference>
<dbReference type="GO" id="GO:0008444">
    <property type="term" value="F:CDP-diacylglycerol-glycerol-3-phosphate 3-phosphatidyltransferase activity"/>
    <property type="evidence" value="ECO:0007669"/>
    <property type="project" value="UniProtKB-EC"/>
</dbReference>
<feature type="transmembrane region" description="Helical" evidence="3">
    <location>
        <begin position="7"/>
        <end position="26"/>
    </location>
</feature>
<evidence type="ECO:0000256" key="1">
    <source>
        <dbReference type="ARBA" id="ARBA00010441"/>
    </source>
</evidence>
<dbReference type="Gene3D" id="3.40.50.300">
    <property type="entry name" value="P-loop containing nucleotide triphosphate hydrolases"/>
    <property type="match status" value="1"/>
</dbReference>
<dbReference type="EMBL" id="LR026963">
    <property type="protein sequence ID" value="VBB69713.1"/>
    <property type="molecule type" value="Genomic_DNA"/>
</dbReference>
<keyword evidence="3" id="KW-0472">Membrane</keyword>
<evidence type="ECO:0000259" key="4">
    <source>
        <dbReference type="Pfam" id="PF03205"/>
    </source>
</evidence>
<dbReference type="InterPro" id="IPR027417">
    <property type="entry name" value="P-loop_NTPase"/>
</dbReference>
<gene>
    <name evidence="5" type="ORF">RIEGSTA812A_PEG_1186</name>
</gene>
<feature type="transmembrane region" description="Helical" evidence="3">
    <location>
        <begin position="159"/>
        <end position="175"/>
    </location>
</feature>
<reference evidence="5" key="1">
    <citation type="submission" date="2018-10" db="EMBL/GenBank/DDBJ databases">
        <authorList>
            <person name="Gruber-Vodicka H."/>
            <person name="Jaeckle O."/>
        </authorList>
    </citation>
    <scope>NUCLEOTIDE SEQUENCE</scope>
</reference>
<dbReference type="GO" id="GO:0008654">
    <property type="term" value="P:phospholipid biosynthetic process"/>
    <property type="evidence" value="ECO:0007669"/>
    <property type="project" value="InterPro"/>
</dbReference>
<keyword evidence="2 5" id="KW-0808">Transferase</keyword>
<dbReference type="EC" id="2.7.8.5" evidence="5"/>
<feature type="transmembrane region" description="Helical" evidence="3">
    <location>
        <begin position="32"/>
        <end position="53"/>
    </location>
</feature>
<dbReference type="Pfam" id="PF03205">
    <property type="entry name" value="MobB"/>
    <property type="match status" value="1"/>
</dbReference>
<dbReference type="PANTHER" id="PTHR40072">
    <property type="entry name" value="MOLYBDOPTERIN-GUANINE DINUCLEOTIDE BIOSYNTHESIS ADAPTER PROTEIN-RELATED"/>
    <property type="match status" value="1"/>
</dbReference>
<keyword evidence="3" id="KW-1133">Transmembrane helix</keyword>
<dbReference type="NCBIfam" id="TIGR00176">
    <property type="entry name" value="mobB"/>
    <property type="match status" value="1"/>
</dbReference>
<organism evidence="5">
    <name type="scientific">invertebrate metagenome</name>
    <dbReference type="NCBI Taxonomy" id="1711999"/>
    <lineage>
        <taxon>unclassified sequences</taxon>
        <taxon>metagenomes</taxon>
        <taxon>organismal metagenomes</taxon>
    </lineage>
</organism>
<accession>A0A484HA48</accession>
<proteinExistence type="inferred from homology"/>
<dbReference type="PROSITE" id="PS00379">
    <property type="entry name" value="CDP_ALCOHOL_P_TRANSF"/>
    <property type="match status" value="1"/>
</dbReference>
<dbReference type="GO" id="GO:0016020">
    <property type="term" value="C:membrane"/>
    <property type="evidence" value="ECO:0007669"/>
    <property type="project" value="InterPro"/>
</dbReference>
<evidence type="ECO:0000256" key="2">
    <source>
        <dbReference type="ARBA" id="ARBA00022679"/>
    </source>
</evidence>
<dbReference type="NCBIfam" id="TIGR00560">
    <property type="entry name" value="pgsA"/>
    <property type="match status" value="1"/>
</dbReference>
<name>A0A484HA48_9ZZZZ</name>
<dbReference type="Pfam" id="PF01066">
    <property type="entry name" value="CDP-OH_P_transf"/>
    <property type="match status" value="1"/>
</dbReference>
<evidence type="ECO:0000256" key="3">
    <source>
        <dbReference type="SAM" id="Phobius"/>
    </source>
</evidence>
<dbReference type="InterPro" id="IPR004435">
    <property type="entry name" value="MobB_dom"/>
</dbReference>
<dbReference type="PANTHER" id="PTHR40072:SF1">
    <property type="entry name" value="MOLYBDOPTERIN-GUANINE DINUCLEOTIDE BIOSYNTHESIS ADAPTER PROTEIN"/>
    <property type="match status" value="1"/>
</dbReference>
<dbReference type="InterPro" id="IPR000462">
    <property type="entry name" value="CDP-OH_P_trans"/>
</dbReference>
<dbReference type="SUPFAM" id="SSF52540">
    <property type="entry name" value="P-loop containing nucleoside triphosphate hydrolases"/>
    <property type="match status" value="1"/>
</dbReference>
<sequence>MVTNLPNILTYARILVIPLLLVTFYIDGNAVQWVACALFLAAAVTDFFDGYLARSRNQVSNLGRFLDPIADKLLVASVLLMLVGFNRISELAYLPAVVILCREVLVSGLREFLAEVQVSMPVSRLAKWKTALQLLALTWLLLGDAAPVCLYVRTVGETSLWMAAILTMVTGYDYLRVGLAYMQTVPTACMLDRTWQTSDGQETHRVLIPEDKTPRGRKVLVIAGWSGSGKTTLICSLIPLFNARGIQVSTFKHTHHDIDPDPSGKDSRRHRDAGACEVMLAGPKRAVTTAEWRATPSLTALLARLQPVDLVLIEGLKNNNQDAHYPKIEVWRAAVGKPRAVPDDALLAVAMVQKDAATTTMGVPVLDLDNPTAVATFLIDRLGLSGTREHEDSLLCMGERKDWQG</sequence>
<evidence type="ECO:0000313" key="5">
    <source>
        <dbReference type="EMBL" id="VBB69713.1"/>
    </source>
</evidence>
<comment type="similarity">
    <text evidence="1">Belongs to the CDP-alcohol phosphatidyltransferase class-I family.</text>
</comment>
<dbReference type="CDD" id="cd03116">
    <property type="entry name" value="MobB"/>
    <property type="match status" value="1"/>
</dbReference>
<protein>
    <submittedName>
        <fullName evidence="5">CDP-diacylglycerol--glycerol-3-phosphate 3-phosphatidyltransferase</fullName>
        <ecNumber evidence="5">2.7.8.5</ecNumber>
    </submittedName>
</protein>
<feature type="domain" description="Molybdopterin-guanine dinucleotide biosynthesis protein B (MobB)" evidence="4">
    <location>
        <begin position="219"/>
        <end position="350"/>
    </location>
</feature>
<dbReference type="Gene3D" id="1.20.120.1760">
    <property type="match status" value="1"/>
</dbReference>
<keyword evidence="3" id="KW-0812">Transmembrane</keyword>
<dbReference type="InterPro" id="IPR004570">
    <property type="entry name" value="Phosphatidylglycerol_P_synth"/>
</dbReference>
<dbReference type="GO" id="GO:0006777">
    <property type="term" value="P:Mo-molybdopterin cofactor biosynthetic process"/>
    <property type="evidence" value="ECO:0007669"/>
    <property type="project" value="InterPro"/>
</dbReference>
<feature type="transmembrane region" description="Helical" evidence="3">
    <location>
        <begin position="134"/>
        <end position="153"/>
    </location>
</feature>
<dbReference type="InterPro" id="IPR043130">
    <property type="entry name" value="CDP-OH_PTrfase_TM_dom"/>
</dbReference>
<dbReference type="GO" id="GO:0005525">
    <property type="term" value="F:GTP binding"/>
    <property type="evidence" value="ECO:0007669"/>
    <property type="project" value="InterPro"/>
</dbReference>